<evidence type="ECO:0000256" key="7">
    <source>
        <dbReference type="ARBA" id="ARBA00023136"/>
    </source>
</evidence>
<feature type="transmembrane region" description="Helical" evidence="8">
    <location>
        <begin position="38"/>
        <end position="55"/>
    </location>
</feature>
<evidence type="ECO:0000256" key="5">
    <source>
        <dbReference type="ARBA" id="ARBA00022692"/>
    </source>
</evidence>
<keyword evidence="7 8" id="KW-0472">Membrane</keyword>
<evidence type="ECO:0000313" key="10">
    <source>
        <dbReference type="EMBL" id="KAF1914162.1"/>
    </source>
</evidence>
<dbReference type="PANTHER" id="PTHR31595">
    <property type="entry name" value="LONG-CHAIN-ALCOHOL O-FATTY-ACYLTRANSFERASE 3-RELATED"/>
    <property type="match status" value="1"/>
</dbReference>
<dbReference type="OrthoDB" id="1077582at2759"/>
<evidence type="ECO:0000256" key="4">
    <source>
        <dbReference type="ARBA" id="ARBA00022679"/>
    </source>
</evidence>
<comment type="similarity">
    <text evidence="3">Belongs to the wax synthase family.</text>
</comment>
<dbReference type="Proteomes" id="UP000800096">
    <property type="component" value="Unassembled WGS sequence"/>
</dbReference>
<keyword evidence="6 8" id="KW-1133">Transmembrane helix</keyword>
<comment type="pathway">
    <text evidence="2">Secondary metabolite biosynthesis.</text>
</comment>
<comment type="subcellular location">
    <subcellularLocation>
        <location evidence="1">Membrane</location>
        <topology evidence="1">Multi-pass membrane protein</topology>
    </subcellularLocation>
</comment>
<evidence type="ECO:0000256" key="2">
    <source>
        <dbReference type="ARBA" id="ARBA00005179"/>
    </source>
</evidence>
<evidence type="ECO:0000313" key="11">
    <source>
        <dbReference type="Proteomes" id="UP000800096"/>
    </source>
</evidence>
<dbReference type="InterPro" id="IPR044851">
    <property type="entry name" value="Wax_synthase"/>
</dbReference>
<feature type="domain" description="Wax synthase" evidence="9">
    <location>
        <begin position="249"/>
        <end position="322"/>
    </location>
</feature>
<keyword evidence="5 8" id="KW-0812">Transmembrane</keyword>
<dbReference type="GO" id="GO:0008374">
    <property type="term" value="F:O-acyltransferase activity"/>
    <property type="evidence" value="ECO:0007669"/>
    <property type="project" value="InterPro"/>
</dbReference>
<sequence length="429" mass="50243">MVSFRSPDPKFIFGEVYTSMSTDLWDNPFYNGADSEKPILATLVAFAYAVYILAYPPKYRKLSIAFLAIPVIFAFLYQQALAPSYVLCDTFGRFLYIWLAHMSFTVTILEWKPPIIKENDGWKSRLKAAYKVLFCISPEANDTQPRHNHSRASFLLRHAWKATYLFLFQCLWWALIRHCVTSTPARGADKAIFFRRLPESLNADELWQRFDQTFNWCIINMCLYEAYHSVFAIFFVGLHFDGPEEWSMALFGSVAQAWSVRRYWGKHWHNYIHASFSGHTKIVTRKWLRMRRGHVSTRLVENTIVFGVSGLMHTLVRNFQDDYGAGGHWFITLWYVGQMVPIVIEDIVQTIYRQKKKELGIKDSKGLRVAERVVGYVWVFGFNSWSIAKYIHTRNAWIDGNLREKYERQFRVWEEGEIGRWDDGTSGMA</sequence>
<organism evidence="10 11">
    <name type="scientific">Ampelomyces quisqualis</name>
    <name type="common">Powdery mildew agent</name>
    <dbReference type="NCBI Taxonomy" id="50730"/>
    <lineage>
        <taxon>Eukaryota</taxon>
        <taxon>Fungi</taxon>
        <taxon>Dikarya</taxon>
        <taxon>Ascomycota</taxon>
        <taxon>Pezizomycotina</taxon>
        <taxon>Dothideomycetes</taxon>
        <taxon>Pleosporomycetidae</taxon>
        <taxon>Pleosporales</taxon>
        <taxon>Pleosporineae</taxon>
        <taxon>Phaeosphaeriaceae</taxon>
        <taxon>Ampelomyces</taxon>
    </lineage>
</organism>
<dbReference type="EMBL" id="ML979137">
    <property type="protein sequence ID" value="KAF1914162.1"/>
    <property type="molecule type" value="Genomic_DNA"/>
</dbReference>
<dbReference type="AlphaFoldDB" id="A0A6A5QFP4"/>
<dbReference type="PANTHER" id="PTHR31595:SF57">
    <property type="entry name" value="OS04G0481900 PROTEIN"/>
    <property type="match status" value="1"/>
</dbReference>
<evidence type="ECO:0000259" key="9">
    <source>
        <dbReference type="Pfam" id="PF13813"/>
    </source>
</evidence>
<dbReference type="GO" id="GO:0016020">
    <property type="term" value="C:membrane"/>
    <property type="evidence" value="ECO:0007669"/>
    <property type="project" value="UniProtKB-SubCell"/>
</dbReference>
<dbReference type="Pfam" id="PF13813">
    <property type="entry name" value="MBOAT_2"/>
    <property type="match status" value="1"/>
</dbReference>
<protein>
    <recommendedName>
        <fullName evidence="9">Wax synthase domain-containing protein</fullName>
    </recommendedName>
</protein>
<evidence type="ECO:0000256" key="1">
    <source>
        <dbReference type="ARBA" id="ARBA00004141"/>
    </source>
</evidence>
<evidence type="ECO:0000256" key="8">
    <source>
        <dbReference type="SAM" id="Phobius"/>
    </source>
</evidence>
<evidence type="ECO:0000256" key="6">
    <source>
        <dbReference type="ARBA" id="ARBA00022989"/>
    </source>
</evidence>
<evidence type="ECO:0000256" key="3">
    <source>
        <dbReference type="ARBA" id="ARBA00007282"/>
    </source>
</evidence>
<proteinExistence type="inferred from homology"/>
<dbReference type="GO" id="GO:0006629">
    <property type="term" value="P:lipid metabolic process"/>
    <property type="evidence" value="ECO:0007669"/>
    <property type="project" value="InterPro"/>
</dbReference>
<dbReference type="InterPro" id="IPR032805">
    <property type="entry name" value="Wax_synthase_dom"/>
</dbReference>
<keyword evidence="11" id="KW-1185">Reference proteome</keyword>
<feature type="transmembrane region" description="Helical" evidence="8">
    <location>
        <begin position="62"/>
        <end position="82"/>
    </location>
</feature>
<accession>A0A6A5QFP4</accession>
<name>A0A6A5QFP4_AMPQU</name>
<reference evidence="10" key="1">
    <citation type="journal article" date="2020" name="Stud. Mycol.">
        <title>101 Dothideomycetes genomes: a test case for predicting lifestyles and emergence of pathogens.</title>
        <authorList>
            <person name="Haridas S."/>
            <person name="Albert R."/>
            <person name="Binder M."/>
            <person name="Bloem J."/>
            <person name="Labutti K."/>
            <person name="Salamov A."/>
            <person name="Andreopoulos B."/>
            <person name="Baker S."/>
            <person name="Barry K."/>
            <person name="Bills G."/>
            <person name="Bluhm B."/>
            <person name="Cannon C."/>
            <person name="Castanera R."/>
            <person name="Culley D."/>
            <person name="Daum C."/>
            <person name="Ezra D."/>
            <person name="Gonzalez J."/>
            <person name="Henrissat B."/>
            <person name="Kuo A."/>
            <person name="Liang C."/>
            <person name="Lipzen A."/>
            <person name="Lutzoni F."/>
            <person name="Magnuson J."/>
            <person name="Mondo S."/>
            <person name="Nolan M."/>
            <person name="Ohm R."/>
            <person name="Pangilinan J."/>
            <person name="Park H.-J."/>
            <person name="Ramirez L."/>
            <person name="Alfaro M."/>
            <person name="Sun H."/>
            <person name="Tritt A."/>
            <person name="Yoshinaga Y."/>
            <person name="Zwiers L.-H."/>
            <person name="Turgeon B."/>
            <person name="Goodwin S."/>
            <person name="Spatafora J."/>
            <person name="Crous P."/>
            <person name="Grigoriev I."/>
        </authorList>
    </citation>
    <scope>NUCLEOTIDE SEQUENCE</scope>
    <source>
        <strain evidence="10">HMLAC05119</strain>
    </source>
</reference>
<gene>
    <name evidence="10" type="ORF">BDU57DRAFT_284085</name>
</gene>
<keyword evidence="4" id="KW-0808">Transferase</keyword>